<evidence type="ECO:0000313" key="3">
    <source>
        <dbReference type="Proteomes" id="UP000011657"/>
    </source>
</evidence>
<organism evidence="2 3">
    <name type="scientific">Haloterrigena salina JCM 13891</name>
    <dbReference type="NCBI Taxonomy" id="1227488"/>
    <lineage>
        <taxon>Archaea</taxon>
        <taxon>Methanobacteriati</taxon>
        <taxon>Methanobacteriota</taxon>
        <taxon>Stenosarchaea group</taxon>
        <taxon>Halobacteria</taxon>
        <taxon>Halobacteriales</taxon>
        <taxon>Natrialbaceae</taxon>
        <taxon>Haloterrigena</taxon>
    </lineage>
</organism>
<dbReference type="EMBL" id="AOIS01000065">
    <property type="protein sequence ID" value="ELZ14063.1"/>
    <property type="molecule type" value="Genomic_DNA"/>
</dbReference>
<name>M0BUK7_9EURY</name>
<keyword evidence="3" id="KW-1185">Reference proteome</keyword>
<dbReference type="eggNOG" id="arCOG02611">
    <property type="taxonomic scope" value="Archaea"/>
</dbReference>
<sequence length="105" mass="11237">ERAPADATDRADADAKLSELTDRIDELADQLAAVERELADRERGTTSREGGAESSALADPELAHKIVHACVHSDRISEEEELQLLRDVTAIGAATERDGNSANSV</sequence>
<feature type="non-terminal residue" evidence="2">
    <location>
        <position position="1"/>
    </location>
</feature>
<feature type="region of interest" description="Disordered" evidence="1">
    <location>
        <begin position="35"/>
        <end position="59"/>
    </location>
</feature>
<dbReference type="AlphaFoldDB" id="M0BUK7"/>
<feature type="compositionally biased region" description="Basic and acidic residues" evidence="1">
    <location>
        <begin position="35"/>
        <end position="46"/>
    </location>
</feature>
<evidence type="ECO:0000256" key="1">
    <source>
        <dbReference type="SAM" id="MobiDB-lite"/>
    </source>
</evidence>
<comment type="caution">
    <text evidence="2">The sequence shown here is derived from an EMBL/GenBank/DDBJ whole genome shotgun (WGS) entry which is preliminary data.</text>
</comment>
<protein>
    <submittedName>
        <fullName evidence="2">Uncharacterized protein</fullName>
    </submittedName>
</protein>
<dbReference type="Proteomes" id="UP000011657">
    <property type="component" value="Unassembled WGS sequence"/>
</dbReference>
<gene>
    <name evidence="2" type="ORF">C477_21125</name>
</gene>
<reference evidence="2 3" key="1">
    <citation type="journal article" date="2014" name="PLoS Genet.">
        <title>Phylogenetically driven sequencing of extremely halophilic archaea reveals strategies for static and dynamic osmo-response.</title>
        <authorList>
            <person name="Becker E.A."/>
            <person name="Seitzer P.M."/>
            <person name="Tritt A."/>
            <person name="Larsen D."/>
            <person name="Krusor M."/>
            <person name="Yao A.I."/>
            <person name="Wu D."/>
            <person name="Madern D."/>
            <person name="Eisen J.A."/>
            <person name="Darling A.E."/>
            <person name="Facciotti M.T."/>
        </authorList>
    </citation>
    <scope>NUCLEOTIDE SEQUENCE [LARGE SCALE GENOMIC DNA]</scope>
    <source>
        <strain evidence="2 3">JCM 13891</strain>
    </source>
</reference>
<proteinExistence type="predicted"/>
<evidence type="ECO:0000313" key="2">
    <source>
        <dbReference type="EMBL" id="ELZ14063.1"/>
    </source>
</evidence>
<accession>M0BUK7</accession>